<protein>
    <submittedName>
        <fullName evidence="4">Peptide synthetase</fullName>
    </submittedName>
</protein>
<dbReference type="Gene3D" id="1.10.1200.10">
    <property type="entry name" value="ACP-like"/>
    <property type="match status" value="1"/>
</dbReference>
<evidence type="ECO:0000256" key="2">
    <source>
        <dbReference type="ARBA" id="ARBA00022598"/>
    </source>
</evidence>
<dbReference type="GO" id="GO:0019748">
    <property type="term" value="P:secondary metabolic process"/>
    <property type="evidence" value="ECO:0007669"/>
    <property type="project" value="TreeGrafter"/>
</dbReference>
<keyword evidence="2" id="KW-0436">Ligase</keyword>
<dbReference type="SUPFAM" id="SSF56801">
    <property type="entry name" value="Acetyl-CoA synthetase-like"/>
    <property type="match status" value="1"/>
</dbReference>
<dbReference type="OrthoDB" id="10253869at2759"/>
<dbReference type="Gene3D" id="3.40.50.1820">
    <property type="entry name" value="alpha/beta hydrolase"/>
    <property type="match status" value="1"/>
</dbReference>
<dbReference type="Gene3D" id="3.30.300.30">
    <property type="match status" value="1"/>
</dbReference>
<dbReference type="PANTHER" id="PTHR24096:SF149">
    <property type="entry name" value="AMP-BINDING DOMAIN-CONTAINING PROTEIN-RELATED"/>
    <property type="match status" value="1"/>
</dbReference>
<comment type="caution">
    <text evidence="4">The sequence shown here is derived from an EMBL/GenBank/DDBJ whole genome shotgun (WGS) entry which is preliminary data.</text>
</comment>
<organism evidence="4 5">
    <name type="scientific">Botryosphaeria dothidea</name>
    <dbReference type="NCBI Taxonomy" id="55169"/>
    <lineage>
        <taxon>Eukaryota</taxon>
        <taxon>Fungi</taxon>
        <taxon>Dikarya</taxon>
        <taxon>Ascomycota</taxon>
        <taxon>Pezizomycotina</taxon>
        <taxon>Dothideomycetes</taxon>
        <taxon>Dothideomycetes incertae sedis</taxon>
        <taxon>Botryosphaeriales</taxon>
        <taxon>Botryosphaeriaceae</taxon>
        <taxon>Botryosphaeria</taxon>
    </lineage>
</organism>
<dbReference type="SUPFAM" id="SSF53474">
    <property type="entry name" value="alpha/beta-Hydrolases"/>
    <property type="match status" value="1"/>
</dbReference>
<name>A0A8H4N1G4_9PEZI</name>
<dbReference type="InterPro" id="IPR009081">
    <property type="entry name" value="PP-bd_ACP"/>
</dbReference>
<dbReference type="Pfam" id="PF00550">
    <property type="entry name" value="PP-binding"/>
    <property type="match status" value="1"/>
</dbReference>
<dbReference type="Pfam" id="PF00501">
    <property type="entry name" value="AMP-binding"/>
    <property type="match status" value="1"/>
</dbReference>
<dbReference type="InterPro" id="IPR036736">
    <property type="entry name" value="ACP-like_sf"/>
</dbReference>
<evidence type="ECO:0000259" key="3">
    <source>
        <dbReference type="PROSITE" id="PS50075"/>
    </source>
</evidence>
<dbReference type="InterPro" id="IPR000873">
    <property type="entry name" value="AMP-dep_synth/lig_dom"/>
</dbReference>
<dbReference type="SUPFAM" id="SSF47336">
    <property type="entry name" value="ACP-like"/>
    <property type="match status" value="1"/>
</dbReference>
<evidence type="ECO:0000256" key="1">
    <source>
        <dbReference type="ARBA" id="ARBA00006432"/>
    </source>
</evidence>
<sequence>MPRETRAYHTPKDIVAIKMLTSLVLLLYSQVAPYLWDTKNSAPKRLGEDPKTLLGLLERAARLWPNHGIAFKDQGWDQKSDFVTYAELLREVTTNAVKLQAHGTVVPQKRVVLYFNTHRDNTVWFWSVVAAGGVPALLSPLSSNEVTLVGELDNVNKLFKGPTILTTKQLSRIFRAIPSMTTTTVQTIITTKVEEGFGMEIVDEGIGHEDELAVILFTSGSTGFAKGVEYTHTQLVTSSKLKSEFHQMGSSKTFMSWVSFDHSAALCENHLHAVYSGANQVMIPAIDFVRKPDRFWKVLSDHRISYTFAPNFFIAAATRAINEMDEFEKKRMRLDLSELCVIMCGGEANKTATLEAAEKVLTEYGAPKCSIKASYGLSETCSAFFYNTESPTYDVRRKYLFASAGKHLPQHELRLVDDNGKHVRRGESGAIQVRGALIFKRYFNNEIATSACMTPDGWFDTGDLGMLDDQGNLRIVGRSKEVLIINGQNYSSFELEHAIEAANIPGLNKSYTASFSIWTEDAKADSEDVVILFNPVDGAVEDSTALRDTVAQINAAAIRFCRKRPIMVIPLPREKLPKSTIGKLSRAKLKKSFQAGHFDDFKLSERLAHSNIQQGAELSTPLQEVLADVLCEETGLERSQLHLNMAIADLNIDSLGYLRIKSSLEKILECEDPISMSLLLSCRTIGDIDTMLLSLGTTTAEYDPIVPLVSTGSKTPLILCHPGGGEFLTWLGLLKYIPDRPILALRVRGFHKNETPFETLDEMLEIYIAGIKNHQPKGPYSLLGLCFGGMLAFELGKRLEAAGEQVAFCGGIDNPADLNRIQVREKQRNFIIDLLHFFQLLDMETAMKWEEEMDDIPDEKFTQAIFARFPDGTLENLDLTIPKVETWQRINKNMQEITRSYVPRGKVSKYDLFWVPPLPQYKCSDEQWRHDWLAKWKHHVTDANQGDVDEEDSTGMLRYHRVQGTHFTILRPENMDVFQTALNKALESRGL</sequence>
<dbReference type="EMBL" id="WWBZ02000073">
    <property type="protein sequence ID" value="KAF4302576.1"/>
    <property type="molecule type" value="Genomic_DNA"/>
</dbReference>
<evidence type="ECO:0000313" key="4">
    <source>
        <dbReference type="EMBL" id="KAF4302576.1"/>
    </source>
</evidence>
<dbReference type="Pfam" id="PF00975">
    <property type="entry name" value="Thioesterase"/>
    <property type="match status" value="1"/>
</dbReference>
<dbReference type="PANTHER" id="PTHR24096">
    <property type="entry name" value="LONG-CHAIN-FATTY-ACID--COA LIGASE"/>
    <property type="match status" value="1"/>
</dbReference>
<dbReference type="InterPro" id="IPR001031">
    <property type="entry name" value="Thioesterase"/>
</dbReference>
<dbReference type="InterPro" id="IPR029058">
    <property type="entry name" value="AB_hydrolase_fold"/>
</dbReference>
<dbReference type="InterPro" id="IPR020845">
    <property type="entry name" value="AMP-binding_CS"/>
</dbReference>
<gene>
    <name evidence="4" type="ORF">GTA08_BOTSDO10318</name>
</gene>
<dbReference type="AlphaFoldDB" id="A0A8H4N1G4"/>
<proteinExistence type="inferred from homology"/>
<evidence type="ECO:0000313" key="5">
    <source>
        <dbReference type="Proteomes" id="UP000572817"/>
    </source>
</evidence>
<dbReference type="PROSITE" id="PS50075">
    <property type="entry name" value="CARRIER"/>
    <property type="match status" value="1"/>
</dbReference>
<dbReference type="InterPro" id="IPR042099">
    <property type="entry name" value="ANL_N_sf"/>
</dbReference>
<dbReference type="InterPro" id="IPR045851">
    <property type="entry name" value="AMP-bd_C_sf"/>
</dbReference>
<dbReference type="Gene3D" id="3.40.50.12780">
    <property type="entry name" value="N-terminal domain of ligase-like"/>
    <property type="match status" value="1"/>
</dbReference>
<dbReference type="Proteomes" id="UP000572817">
    <property type="component" value="Unassembled WGS sequence"/>
</dbReference>
<dbReference type="GO" id="GO:0016405">
    <property type="term" value="F:CoA-ligase activity"/>
    <property type="evidence" value="ECO:0007669"/>
    <property type="project" value="TreeGrafter"/>
</dbReference>
<comment type="similarity">
    <text evidence="1">Belongs to the ATP-dependent AMP-binding enzyme family.</text>
</comment>
<keyword evidence="5" id="KW-1185">Reference proteome</keyword>
<feature type="domain" description="Carrier" evidence="3">
    <location>
        <begin position="617"/>
        <end position="696"/>
    </location>
</feature>
<reference evidence="4" key="1">
    <citation type="submission" date="2020-04" db="EMBL/GenBank/DDBJ databases">
        <title>Genome Assembly and Annotation of Botryosphaeria dothidea sdau 11-99, a Latent Pathogen of Apple Fruit Ring Rot in China.</title>
        <authorList>
            <person name="Yu C."/>
            <person name="Diao Y."/>
            <person name="Lu Q."/>
            <person name="Zhao J."/>
            <person name="Cui S."/>
            <person name="Peng C."/>
            <person name="He B."/>
            <person name="Liu H."/>
        </authorList>
    </citation>
    <scope>NUCLEOTIDE SEQUENCE [LARGE SCALE GENOMIC DNA]</scope>
    <source>
        <strain evidence="4">Sdau11-99</strain>
    </source>
</reference>
<dbReference type="PROSITE" id="PS00455">
    <property type="entry name" value="AMP_BINDING"/>
    <property type="match status" value="1"/>
</dbReference>
<accession>A0A8H4N1G4</accession>